<evidence type="ECO:0000313" key="2">
    <source>
        <dbReference type="EMBL" id="GMF15417.1"/>
    </source>
</evidence>
<dbReference type="Proteomes" id="UP001165083">
    <property type="component" value="Unassembled WGS sequence"/>
</dbReference>
<comment type="caution">
    <text evidence="2">The sequence shown here is derived from an EMBL/GenBank/DDBJ whole genome shotgun (WGS) entry which is preliminary data.</text>
</comment>
<evidence type="ECO:0000313" key="3">
    <source>
        <dbReference type="Proteomes" id="UP001165083"/>
    </source>
</evidence>
<name>A0A9W6TMT6_9STRA</name>
<reference evidence="2" key="1">
    <citation type="submission" date="2023-04" db="EMBL/GenBank/DDBJ databases">
        <title>Phytophthora lilii NBRC 32176.</title>
        <authorList>
            <person name="Ichikawa N."/>
            <person name="Sato H."/>
            <person name="Tonouchi N."/>
        </authorList>
    </citation>
    <scope>NUCLEOTIDE SEQUENCE</scope>
    <source>
        <strain evidence="2">NBRC 32176</strain>
    </source>
</reference>
<proteinExistence type="predicted"/>
<protein>
    <submittedName>
        <fullName evidence="2">Unnamed protein product</fullName>
    </submittedName>
</protein>
<dbReference type="EMBL" id="BSXW01000222">
    <property type="protein sequence ID" value="GMF15417.1"/>
    <property type="molecule type" value="Genomic_DNA"/>
</dbReference>
<evidence type="ECO:0000256" key="1">
    <source>
        <dbReference type="SAM" id="MobiDB-lite"/>
    </source>
</evidence>
<keyword evidence="3" id="KW-1185">Reference proteome</keyword>
<gene>
    <name evidence="2" type="ORF">Plil01_000529300</name>
</gene>
<sequence>MSHSIVLSETNKLNKKPADDMIRVYFSIQEEVTALEQLRFVLSDENEFLKAAKMDTAQKRTAAALPAPDDAKQSTPKKKRMRSSSTRSTKALQR</sequence>
<feature type="region of interest" description="Disordered" evidence="1">
    <location>
        <begin position="59"/>
        <end position="94"/>
    </location>
</feature>
<accession>A0A9W6TMT6</accession>
<feature type="compositionally biased region" description="Low complexity" evidence="1">
    <location>
        <begin position="83"/>
        <end position="94"/>
    </location>
</feature>
<organism evidence="2 3">
    <name type="scientific">Phytophthora lilii</name>
    <dbReference type="NCBI Taxonomy" id="2077276"/>
    <lineage>
        <taxon>Eukaryota</taxon>
        <taxon>Sar</taxon>
        <taxon>Stramenopiles</taxon>
        <taxon>Oomycota</taxon>
        <taxon>Peronosporomycetes</taxon>
        <taxon>Peronosporales</taxon>
        <taxon>Peronosporaceae</taxon>
        <taxon>Phytophthora</taxon>
    </lineage>
</organism>
<dbReference type="AlphaFoldDB" id="A0A9W6TMT6"/>